<keyword evidence="5" id="KW-0460">Magnesium</keyword>
<reference evidence="8" key="1">
    <citation type="journal article" date="2022" name="Int. J. Mol. Sci.">
        <title>Draft Genome of Tanacetum Coccineum: Genomic Comparison of Closely Related Tanacetum-Family Plants.</title>
        <authorList>
            <person name="Yamashiro T."/>
            <person name="Shiraishi A."/>
            <person name="Nakayama K."/>
            <person name="Satake H."/>
        </authorList>
    </citation>
    <scope>NUCLEOTIDE SEQUENCE</scope>
</reference>
<keyword evidence="9" id="KW-1185">Reference proteome</keyword>
<evidence type="ECO:0000313" key="8">
    <source>
        <dbReference type="EMBL" id="GJU05358.1"/>
    </source>
</evidence>
<keyword evidence="6" id="KW-1278">Translocase</keyword>
<dbReference type="SUPFAM" id="SSF51735">
    <property type="entry name" value="NAD(P)-binding Rossmann-fold domains"/>
    <property type="match status" value="2"/>
</dbReference>
<evidence type="ECO:0000256" key="1">
    <source>
        <dbReference type="ARBA" id="ARBA00004141"/>
    </source>
</evidence>
<evidence type="ECO:0000256" key="4">
    <source>
        <dbReference type="ARBA" id="ARBA00022840"/>
    </source>
</evidence>
<sequence length="546" mass="62710">MHQEQTSAFKSPRSALHKMGKDIKKKGKSCEKKYSSMRRYVADPVNVFPEWLITKLILKEAVIFDVITQVYGFDDECLRKNMASIFEVDDCQGHTFIQFEPTSRRGEPDLMRRTPFIENKQLRVFGGNGFVGSHICKEALDRGFSVAILSRWNPSNLDAMGESFLNELRIVEDMKRKCDHKSSKLIYYFPLLLQTFYMRTSDGDCGAIALQTRFETTKGKMLRTILFSTESTFYMRTPDGDCRAIALQTRFETTKGKLLRTIVFSTESFEPAPRSGEPDLTRRTPFSRFTLHSSLYQLIISTWNPSNLDAMGESLLNELRIVEDMKRRSDHKSSKLIYYFPLLLQTKSMDLMMNVSRIENKQLLVLGGYGFVGSHICKEALDHGFSVASLSSFLYQLIILTWNPSNLDAIGESLLNELRIVEDMKRQCDHKSSKLIYYFPLLLQTFYMITPDGDCGAIALQTRFETTKGKLLRTILFSTESVIEADIVQMLWQNTFYMRTPDGDCGAIALQTRFETTKGKLLRTILFSTESVIEEDIIQTLWQNVL</sequence>
<accession>A0ABQ5J1M6</accession>
<evidence type="ECO:0000256" key="3">
    <source>
        <dbReference type="ARBA" id="ARBA00022741"/>
    </source>
</evidence>
<evidence type="ECO:0000256" key="2">
    <source>
        <dbReference type="ARBA" id="ARBA00022723"/>
    </source>
</evidence>
<keyword evidence="3" id="KW-0547">Nucleotide-binding</keyword>
<organism evidence="8 9">
    <name type="scientific">Tanacetum coccineum</name>
    <dbReference type="NCBI Taxonomy" id="301880"/>
    <lineage>
        <taxon>Eukaryota</taxon>
        <taxon>Viridiplantae</taxon>
        <taxon>Streptophyta</taxon>
        <taxon>Embryophyta</taxon>
        <taxon>Tracheophyta</taxon>
        <taxon>Spermatophyta</taxon>
        <taxon>Magnoliopsida</taxon>
        <taxon>eudicotyledons</taxon>
        <taxon>Gunneridae</taxon>
        <taxon>Pentapetalae</taxon>
        <taxon>asterids</taxon>
        <taxon>campanulids</taxon>
        <taxon>Asterales</taxon>
        <taxon>Asteraceae</taxon>
        <taxon>Asteroideae</taxon>
        <taxon>Anthemideae</taxon>
        <taxon>Anthemidinae</taxon>
        <taxon>Tanacetum</taxon>
    </lineage>
</organism>
<dbReference type="InterPro" id="IPR006544">
    <property type="entry name" value="P-type_TPase_V"/>
</dbReference>
<proteinExistence type="predicted"/>
<dbReference type="InterPro" id="IPR036291">
    <property type="entry name" value="NAD(P)-bd_dom_sf"/>
</dbReference>
<gene>
    <name evidence="8" type="ORF">Tco_1121788</name>
</gene>
<evidence type="ECO:0000256" key="7">
    <source>
        <dbReference type="SAM" id="MobiDB-lite"/>
    </source>
</evidence>
<evidence type="ECO:0000313" key="9">
    <source>
        <dbReference type="Proteomes" id="UP001151760"/>
    </source>
</evidence>
<comment type="caution">
    <text evidence="8">The sequence shown here is derived from an EMBL/GenBank/DDBJ whole genome shotgun (WGS) entry which is preliminary data.</text>
</comment>
<dbReference type="EMBL" id="BQNB010021340">
    <property type="protein sequence ID" value="GJU05358.1"/>
    <property type="molecule type" value="Genomic_DNA"/>
</dbReference>
<keyword evidence="4" id="KW-0067">ATP-binding</keyword>
<name>A0ABQ5J1M6_9ASTR</name>
<keyword evidence="2" id="KW-0479">Metal-binding</keyword>
<reference evidence="8" key="2">
    <citation type="submission" date="2022-01" db="EMBL/GenBank/DDBJ databases">
        <authorList>
            <person name="Yamashiro T."/>
            <person name="Shiraishi A."/>
            <person name="Satake H."/>
            <person name="Nakayama K."/>
        </authorList>
    </citation>
    <scope>NUCLEOTIDE SEQUENCE</scope>
</reference>
<protein>
    <submittedName>
        <fullName evidence="8">Serine/threonine-protein phosphatase</fullName>
    </submittedName>
</protein>
<evidence type="ECO:0000256" key="6">
    <source>
        <dbReference type="ARBA" id="ARBA00022967"/>
    </source>
</evidence>
<dbReference type="Proteomes" id="UP001151760">
    <property type="component" value="Unassembled WGS sequence"/>
</dbReference>
<dbReference type="Gene3D" id="3.40.50.720">
    <property type="entry name" value="NAD(P)-binding Rossmann-like Domain"/>
    <property type="match status" value="2"/>
</dbReference>
<dbReference type="PANTHER" id="PTHR45630">
    <property type="entry name" value="CATION-TRANSPORTING ATPASE-RELATED"/>
    <property type="match status" value="1"/>
</dbReference>
<dbReference type="PANTHER" id="PTHR45630:SF7">
    <property type="entry name" value="ENDOPLASMIC RETICULUM TRANSMEMBRANE HELIX TRANSLOCASE"/>
    <property type="match status" value="1"/>
</dbReference>
<feature type="region of interest" description="Disordered" evidence="7">
    <location>
        <begin position="1"/>
        <end position="22"/>
    </location>
</feature>
<comment type="subcellular location">
    <subcellularLocation>
        <location evidence="1">Membrane</location>
        <topology evidence="1">Multi-pass membrane protein</topology>
    </subcellularLocation>
</comment>
<evidence type="ECO:0000256" key="5">
    <source>
        <dbReference type="ARBA" id="ARBA00022842"/>
    </source>
</evidence>